<dbReference type="EMBL" id="CAKOFQ010008136">
    <property type="protein sequence ID" value="CAH2012012.1"/>
    <property type="molecule type" value="Genomic_DNA"/>
</dbReference>
<accession>A0A9P0MEX5</accession>
<comment type="caution">
    <text evidence="2">The sequence shown here is derived from an EMBL/GenBank/DDBJ whole genome shotgun (WGS) entry which is preliminary data.</text>
</comment>
<protein>
    <submittedName>
        <fullName evidence="2">Uncharacterized protein</fullName>
    </submittedName>
</protein>
<dbReference type="AlphaFoldDB" id="A0A9P0MEX5"/>
<proteinExistence type="predicted"/>
<evidence type="ECO:0000313" key="3">
    <source>
        <dbReference type="Proteomes" id="UP001152888"/>
    </source>
</evidence>
<dbReference type="Proteomes" id="UP001152888">
    <property type="component" value="Unassembled WGS sequence"/>
</dbReference>
<feature type="chain" id="PRO_5040165134" evidence="1">
    <location>
        <begin position="19"/>
        <end position="41"/>
    </location>
</feature>
<keyword evidence="3" id="KW-1185">Reference proteome</keyword>
<feature type="signal peptide" evidence="1">
    <location>
        <begin position="1"/>
        <end position="18"/>
    </location>
</feature>
<keyword evidence="1" id="KW-0732">Signal</keyword>
<reference evidence="2" key="1">
    <citation type="submission" date="2022-03" db="EMBL/GenBank/DDBJ databases">
        <authorList>
            <person name="Sayadi A."/>
        </authorList>
    </citation>
    <scope>NUCLEOTIDE SEQUENCE</scope>
</reference>
<sequence length="41" mass="4939">MSLIFFLIIIIIISFSECFEERNYFLHYTYSISYCLDTAAF</sequence>
<evidence type="ECO:0000313" key="2">
    <source>
        <dbReference type="EMBL" id="CAH2012012.1"/>
    </source>
</evidence>
<name>A0A9P0MEX5_ACAOB</name>
<organism evidence="2 3">
    <name type="scientific">Acanthoscelides obtectus</name>
    <name type="common">Bean weevil</name>
    <name type="synonym">Bruchus obtectus</name>
    <dbReference type="NCBI Taxonomy" id="200917"/>
    <lineage>
        <taxon>Eukaryota</taxon>
        <taxon>Metazoa</taxon>
        <taxon>Ecdysozoa</taxon>
        <taxon>Arthropoda</taxon>
        <taxon>Hexapoda</taxon>
        <taxon>Insecta</taxon>
        <taxon>Pterygota</taxon>
        <taxon>Neoptera</taxon>
        <taxon>Endopterygota</taxon>
        <taxon>Coleoptera</taxon>
        <taxon>Polyphaga</taxon>
        <taxon>Cucujiformia</taxon>
        <taxon>Chrysomeloidea</taxon>
        <taxon>Chrysomelidae</taxon>
        <taxon>Bruchinae</taxon>
        <taxon>Bruchini</taxon>
        <taxon>Acanthoscelides</taxon>
    </lineage>
</organism>
<evidence type="ECO:0000256" key="1">
    <source>
        <dbReference type="SAM" id="SignalP"/>
    </source>
</evidence>
<gene>
    <name evidence="2" type="ORF">ACAOBT_LOCUS32564</name>
</gene>